<evidence type="ECO:0000256" key="6">
    <source>
        <dbReference type="ARBA" id="ARBA00022777"/>
    </source>
</evidence>
<dbReference type="PANTHER" id="PTHR43065:SF10">
    <property type="entry name" value="PEROXIDE STRESS-ACTIVATED HISTIDINE KINASE MAK3"/>
    <property type="match status" value="1"/>
</dbReference>
<dbReference type="PRINTS" id="PR00344">
    <property type="entry name" value="BCTRLSENSOR"/>
</dbReference>
<comment type="caution">
    <text evidence="10">The sequence shown here is derived from an EMBL/GenBank/DDBJ whole genome shotgun (WGS) entry which is preliminary data.</text>
</comment>
<keyword evidence="4" id="KW-0808">Transferase</keyword>
<dbReference type="GO" id="GO:0005524">
    <property type="term" value="F:ATP binding"/>
    <property type="evidence" value="ECO:0007669"/>
    <property type="project" value="UniProtKB-KW"/>
</dbReference>
<dbReference type="Gene3D" id="3.30.565.10">
    <property type="entry name" value="Histidine kinase-like ATPase, C-terminal domain"/>
    <property type="match status" value="1"/>
</dbReference>
<proteinExistence type="predicted"/>
<sequence length="402" mass="43610">MNIMTVDIVSRLHHTSDAPHTVPRPLLQSVPAEWLDTVLLATSEIPPDATMEERAAAILDAAAQVLPGCGVGAVIDVGGDLSTVIPRASHPPGADPRHGRLFLDLPHERVIPLGLDDRSALHLATQEPHVLHEPAIHGFADRLAIALRGALRQGRSRQIFRDQIIQSDKLASLGQIAAGVIHELNNPLTSILAYADYLHRKGERTGVEPADLERLARIHEAATRILHLSQDLRAYSRPSTDRPGPVSIHDVIDRALHFCEHVLEQASVVVTRRFGEVPPVIGVPEQLTQVFVNLFTNAAQALQTQGSMLEITTTVTAGGEVVSIEVTDDGPGVERELLARIFDPFFTTRTDGSGTGLGLNIVRSIVRTHGGQVRAEIRKPRGMLFSVDLPAAHPQDGFRARP</sequence>
<evidence type="ECO:0000256" key="2">
    <source>
        <dbReference type="ARBA" id="ARBA00012438"/>
    </source>
</evidence>
<dbReference type="EMBL" id="ASRX01000020">
    <property type="protein sequence ID" value="EYF05854.1"/>
    <property type="molecule type" value="Genomic_DNA"/>
</dbReference>
<evidence type="ECO:0000256" key="7">
    <source>
        <dbReference type="ARBA" id="ARBA00022840"/>
    </source>
</evidence>
<dbReference type="InterPro" id="IPR036890">
    <property type="entry name" value="HATPase_C_sf"/>
</dbReference>
<keyword evidence="3" id="KW-0597">Phosphoprotein</keyword>
<organism evidence="10 11">
    <name type="scientific">Chondromyces apiculatus DSM 436</name>
    <dbReference type="NCBI Taxonomy" id="1192034"/>
    <lineage>
        <taxon>Bacteria</taxon>
        <taxon>Pseudomonadati</taxon>
        <taxon>Myxococcota</taxon>
        <taxon>Polyangia</taxon>
        <taxon>Polyangiales</taxon>
        <taxon>Polyangiaceae</taxon>
        <taxon>Chondromyces</taxon>
    </lineage>
</organism>
<evidence type="ECO:0000256" key="1">
    <source>
        <dbReference type="ARBA" id="ARBA00000085"/>
    </source>
</evidence>
<dbReference type="PROSITE" id="PS50109">
    <property type="entry name" value="HIS_KIN"/>
    <property type="match status" value="1"/>
</dbReference>
<dbReference type="Gene3D" id="1.10.287.130">
    <property type="match status" value="1"/>
</dbReference>
<keyword evidence="7" id="KW-0067">ATP-binding</keyword>
<evidence type="ECO:0000259" key="9">
    <source>
        <dbReference type="PROSITE" id="PS50109"/>
    </source>
</evidence>
<dbReference type="SUPFAM" id="SSF47384">
    <property type="entry name" value="Homodimeric domain of signal transducing histidine kinase"/>
    <property type="match status" value="1"/>
</dbReference>
<keyword evidence="11" id="KW-1185">Reference proteome</keyword>
<dbReference type="GO" id="GO:0000155">
    <property type="term" value="F:phosphorelay sensor kinase activity"/>
    <property type="evidence" value="ECO:0007669"/>
    <property type="project" value="InterPro"/>
</dbReference>
<evidence type="ECO:0000313" key="11">
    <source>
        <dbReference type="Proteomes" id="UP000019678"/>
    </source>
</evidence>
<evidence type="ECO:0000256" key="4">
    <source>
        <dbReference type="ARBA" id="ARBA00022679"/>
    </source>
</evidence>
<dbReference type="AlphaFoldDB" id="A0A017T9D5"/>
<dbReference type="eggNOG" id="COG4191">
    <property type="taxonomic scope" value="Bacteria"/>
</dbReference>
<dbReference type="SMART" id="SM00387">
    <property type="entry name" value="HATPase_c"/>
    <property type="match status" value="1"/>
</dbReference>
<dbReference type="SMART" id="SM00388">
    <property type="entry name" value="HisKA"/>
    <property type="match status" value="1"/>
</dbReference>
<gene>
    <name evidence="10" type="ORF">CAP_2855</name>
</gene>
<dbReference type="STRING" id="1192034.CAP_2855"/>
<dbReference type="Pfam" id="PF00512">
    <property type="entry name" value="HisKA"/>
    <property type="match status" value="1"/>
</dbReference>
<dbReference type="Proteomes" id="UP000019678">
    <property type="component" value="Unassembled WGS sequence"/>
</dbReference>
<dbReference type="InterPro" id="IPR005467">
    <property type="entry name" value="His_kinase_dom"/>
</dbReference>
<dbReference type="InterPro" id="IPR003661">
    <property type="entry name" value="HisK_dim/P_dom"/>
</dbReference>
<keyword evidence="5" id="KW-0547">Nucleotide-binding</keyword>
<protein>
    <recommendedName>
        <fullName evidence="2">histidine kinase</fullName>
        <ecNumber evidence="2">2.7.13.3</ecNumber>
    </recommendedName>
</protein>
<reference evidence="10 11" key="1">
    <citation type="submission" date="2013-05" db="EMBL/GenBank/DDBJ databases">
        <title>Genome assembly of Chondromyces apiculatus DSM 436.</title>
        <authorList>
            <person name="Sharma G."/>
            <person name="Khatri I."/>
            <person name="Kaur C."/>
            <person name="Mayilraj S."/>
            <person name="Subramanian S."/>
        </authorList>
    </citation>
    <scope>NUCLEOTIDE SEQUENCE [LARGE SCALE GENOMIC DNA]</scope>
    <source>
        <strain evidence="10 11">DSM 436</strain>
    </source>
</reference>
<dbReference type="InterPro" id="IPR003594">
    <property type="entry name" value="HATPase_dom"/>
</dbReference>
<dbReference type="Pfam" id="PF02518">
    <property type="entry name" value="HATPase_c"/>
    <property type="match status" value="1"/>
</dbReference>
<accession>A0A017T9D5</accession>
<dbReference type="InterPro" id="IPR036097">
    <property type="entry name" value="HisK_dim/P_sf"/>
</dbReference>
<evidence type="ECO:0000256" key="8">
    <source>
        <dbReference type="ARBA" id="ARBA00023012"/>
    </source>
</evidence>
<evidence type="ECO:0000313" key="10">
    <source>
        <dbReference type="EMBL" id="EYF05854.1"/>
    </source>
</evidence>
<dbReference type="InterPro" id="IPR004358">
    <property type="entry name" value="Sig_transdc_His_kin-like_C"/>
</dbReference>
<feature type="domain" description="Histidine kinase" evidence="9">
    <location>
        <begin position="179"/>
        <end position="393"/>
    </location>
</feature>
<dbReference type="EC" id="2.7.13.3" evidence="2"/>
<dbReference type="CDD" id="cd00082">
    <property type="entry name" value="HisKA"/>
    <property type="match status" value="1"/>
</dbReference>
<name>A0A017T9D5_9BACT</name>
<comment type="catalytic activity">
    <reaction evidence="1">
        <text>ATP + protein L-histidine = ADP + protein N-phospho-L-histidine.</text>
        <dbReference type="EC" id="2.7.13.3"/>
    </reaction>
</comment>
<evidence type="ECO:0000256" key="5">
    <source>
        <dbReference type="ARBA" id="ARBA00022741"/>
    </source>
</evidence>
<evidence type="ECO:0000256" key="3">
    <source>
        <dbReference type="ARBA" id="ARBA00022553"/>
    </source>
</evidence>
<keyword evidence="8" id="KW-0902">Two-component regulatory system</keyword>
<dbReference type="SUPFAM" id="SSF55874">
    <property type="entry name" value="ATPase domain of HSP90 chaperone/DNA topoisomerase II/histidine kinase"/>
    <property type="match status" value="1"/>
</dbReference>
<keyword evidence="6 10" id="KW-0418">Kinase</keyword>
<dbReference type="PANTHER" id="PTHR43065">
    <property type="entry name" value="SENSOR HISTIDINE KINASE"/>
    <property type="match status" value="1"/>
</dbReference>